<dbReference type="AlphaFoldDB" id="A0A7Y6MH37"/>
<name>A0A7Y6MH37_9ACTN</name>
<reference evidence="2 3" key="1">
    <citation type="submission" date="2020-06" db="EMBL/GenBank/DDBJ databases">
        <authorList>
            <person name="Chanama M."/>
        </authorList>
    </citation>
    <scope>NUCLEOTIDE SEQUENCE [LARGE SCALE GENOMIC DNA]</scope>
    <source>
        <strain evidence="2 3">TBRC6557</strain>
    </source>
</reference>
<proteinExistence type="predicted"/>
<sequence length="176" mass="18165">MRTPPPLIPALALALGLAACTPAAAPTLTPAPPSPSFSPAAKVFTPDPAITCARWDGGATAPPLMTAGEGWRMAVAFTDGYPADVAATRDGQVRVVGHRQKDCAGVLPDSSAGAVWRYDGRAWGSVPWPACAVELERVLTTREGAVWVFGTGGLRLRKGPAIVRWAAGPPADTRSG</sequence>
<keyword evidence="3" id="KW-1185">Reference proteome</keyword>
<evidence type="ECO:0000313" key="3">
    <source>
        <dbReference type="Proteomes" id="UP000546126"/>
    </source>
</evidence>
<evidence type="ECO:0000313" key="2">
    <source>
        <dbReference type="EMBL" id="NUW46564.1"/>
    </source>
</evidence>
<organism evidence="2 3">
    <name type="scientific">Nonomuraea rhodomycinica</name>
    <dbReference type="NCBI Taxonomy" id="1712872"/>
    <lineage>
        <taxon>Bacteria</taxon>
        <taxon>Bacillati</taxon>
        <taxon>Actinomycetota</taxon>
        <taxon>Actinomycetes</taxon>
        <taxon>Streptosporangiales</taxon>
        <taxon>Streptosporangiaceae</taxon>
        <taxon>Nonomuraea</taxon>
    </lineage>
</organism>
<dbReference type="RefSeq" id="WP_175606013.1">
    <property type="nucleotide sequence ID" value="NZ_JABWGO010000017.1"/>
</dbReference>
<protein>
    <submittedName>
        <fullName evidence="2">Uncharacterized protein</fullName>
    </submittedName>
</protein>
<feature type="chain" id="PRO_5038710409" evidence="1">
    <location>
        <begin position="26"/>
        <end position="176"/>
    </location>
</feature>
<dbReference type="PROSITE" id="PS51257">
    <property type="entry name" value="PROKAR_LIPOPROTEIN"/>
    <property type="match status" value="1"/>
</dbReference>
<keyword evidence="1" id="KW-0732">Signal</keyword>
<feature type="signal peptide" evidence="1">
    <location>
        <begin position="1"/>
        <end position="25"/>
    </location>
</feature>
<evidence type="ECO:0000256" key="1">
    <source>
        <dbReference type="SAM" id="SignalP"/>
    </source>
</evidence>
<comment type="caution">
    <text evidence="2">The sequence shown here is derived from an EMBL/GenBank/DDBJ whole genome shotgun (WGS) entry which is preliminary data.</text>
</comment>
<dbReference type="Proteomes" id="UP000546126">
    <property type="component" value="Unassembled WGS sequence"/>
</dbReference>
<dbReference type="EMBL" id="JABWGO010000017">
    <property type="protein sequence ID" value="NUW46564.1"/>
    <property type="molecule type" value="Genomic_DNA"/>
</dbReference>
<accession>A0A7Y6MH37</accession>
<gene>
    <name evidence="2" type="ORF">HT134_41585</name>
</gene>